<keyword evidence="3" id="KW-0328">Glycosyltransferase</keyword>
<keyword evidence="12" id="KW-1185">Reference proteome</keyword>
<evidence type="ECO:0000256" key="10">
    <source>
        <dbReference type="SAM" id="Phobius"/>
    </source>
</evidence>
<dbReference type="GO" id="GO:0006493">
    <property type="term" value="P:protein O-linked glycosylation"/>
    <property type="evidence" value="ECO:0007669"/>
    <property type="project" value="TreeGrafter"/>
</dbReference>
<accession>A0A9P8PYM6</accession>
<dbReference type="InterPro" id="IPR029044">
    <property type="entry name" value="Nucleotide-diphossugar_trans"/>
</dbReference>
<gene>
    <name evidence="11" type="ORF">WICMUC_000693</name>
</gene>
<evidence type="ECO:0000256" key="2">
    <source>
        <dbReference type="ARBA" id="ARBA00009105"/>
    </source>
</evidence>
<sequence>MPPLLTLKRSKAYLLIPTAIIALLILVFSDGRYWSTIKITTQDPNNSIDLKDYTFPITDSENILKKIPSHASVQEKCTTFFDVDTFKKTTYSSFNFEDTSVNQFFESHIKKKFKYLSDDDLDSLAQQQFEKYLTPDEIDLVIGMYNDNFKKNLEVLKEIKEQTLQTRIFNECYIKHGFQDLPCNVLQKKLFPWLSNKSPFSEFPSTHPISRFDGNDECILQHINQKSVGKGIVLTASNSHYDDLTSLILILRVLGNTLPIEIIHRGDFSERRQKNIQLLSKNERLSSIIKDKLGIKVSGSLPEQEIRFINIQDSIDSRYRSKFKRFSNKLLASLFNSFHEVVIMDTDVIPFTKPQEFFKFPSYTNSGAWLFKDRTVIYKHGGSDKNFWLNLTPTDAEKRVFDISNPLKERPELIENNRYFQGFSHLVEAGIVVLKKQDYLNTLITSIQFQLWDTAMKRVWGDKEYFWLSFYLNGLDSFTLNQNYAGAAGEVRDIPEELVSKIPRTFNEKEVNVEGICSIQPVHVHDSQLLWMNSGYKFCKKPTYALADKKYYPQLSDAETIKKYKSSIKIKQVLIPPDMDDFYISMIGRSDHDIPWKGWYYTELCAHYTFCAIKDLLVEIEDDKDLKGSEVRDGKNVKEYNGQLITFDIKQSKFFDELGELWMNSDTVFRSVRTGK</sequence>
<comment type="similarity">
    <text evidence="2">Belongs to the MNN1/MNT family.</text>
</comment>
<keyword evidence="8 10" id="KW-0472">Membrane</keyword>
<dbReference type="OrthoDB" id="430354at2759"/>
<organism evidence="11 12">
    <name type="scientific">Wickerhamomyces mucosus</name>
    <dbReference type="NCBI Taxonomy" id="1378264"/>
    <lineage>
        <taxon>Eukaryota</taxon>
        <taxon>Fungi</taxon>
        <taxon>Dikarya</taxon>
        <taxon>Ascomycota</taxon>
        <taxon>Saccharomycotina</taxon>
        <taxon>Saccharomycetes</taxon>
        <taxon>Phaffomycetales</taxon>
        <taxon>Wickerhamomycetaceae</taxon>
        <taxon>Wickerhamomyces</taxon>
    </lineage>
</organism>
<name>A0A9P8PYM6_9ASCO</name>
<evidence type="ECO:0000256" key="8">
    <source>
        <dbReference type="ARBA" id="ARBA00023136"/>
    </source>
</evidence>
<evidence type="ECO:0000313" key="11">
    <source>
        <dbReference type="EMBL" id="KAH3679950.1"/>
    </source>
</evidence>
<evidence type="ECO:0000313" key="12">
    <source>
        <dbReference type="Proteomes" id="UP000769528"/>
    </source>
</evidence>
<dbReference type="PANTHER" id="PTHR31392">
    <property type="entry name" value="ALPHA-1,3-MANNOSYLTRANSFERASE MNN1-RELATED"/>
    <property type="match status" value="1"/>
</dbReference>
<dbReference type="PANTHER" id="PTHR31392:SF1">
    <property type="entry name" value="ALPHA-1,3-MANNOSYLTRANSFERASE MNN1-RELATED"/>
    <property type="match status" value="1"/>
</dbReference>
<dbReference type="Pfam" id="PF11051">
    <property type="entry name" value="Mannosyl_trans3"/>
    <property type="match status" value="1"/>
</dbReference>
<dbReference type="AlphaFoldDB" id="A0A9P8PYM6"/>
<keyword evidence="7 10" id="KW-1133">Transmembrane helix</keyword>
<evidence type="ECO:0000256" key="3">
    <source>
        <dbReference type="ARBA" id="ARBA00022676"/>
    </source>
</evidence>
<proteinExistence type="inferred from homology"/>
<evidence type="ECO:0008006" key="13">
    <source>
        <dbReference type="Google" id="ProtNLM"/>
    </source>
</evidence>
<dbReference type="EMBL" id="JAEUBF010000206">
    <property type="protein sequence ID" value="KAH3679950.1"/>
    <property type="molecule type" value="Genomic_DNA"/>
</dbReference>
<feature type="transmembrane region" description="Helical" evidence="10">
    <location>
        <begin position="12"/>
        <end position="34"/>
    </location>
</feature>
<reference evidence="11" key="2">
    <citation type="submission" date="2021-01" db="EMBL/GenBank/DDBJ databases">
        <authorList>
            <person name="Schikora-Tamarit M.A."/>
        </authorList>
    </citation>
    <scope>NUCLEOTIDE SEQUENCE</scope>
    <source>
        <strain evidence="11">CBS6341</strain>
    </source>
</reference>
<keyword evidence="4" id="KW-0808">Transferase</keyword>
<dbReference type="InterPro" id="IPR022751">
    <property type="entry name" value="Alpha_mannosyltransferase"/>
</dbReference>
<protein>
    <recommendedName>
        <fullName evidence="13">Alpha-1,3-mannosyltransferase</fullName>
    </recommendedName>
</protein>
<dbReference type="SUPFAM" id="SSF53448">
    <property type="entry name" value="Nucleotide-diphospho-sugar transferases"/>
    <property type="match status" value="1"/>
</dbReference>
<evidence type="ECO:0000256" key="6">
    <source>
        <dbReference type="ARBA" id="ARBA00022968"/>
    </source>
</evidence>
<dbReference type="GO" id="GO:0016020">
    <property type="term" value="C:membrane"/>
    <property type="evidence" value="ECO:0007669"/>
    <property type="project" value="UniProtKB-SubCell"/>
</dbReference>
<comment type="caution">
    <text evidence="11">The sequence shown here is derived from an EMBL/GenBank/DDBJ whole genome shotgun (WGS) entry which is preliminary data.</text>
</comment>
<evidence type="ECO:0000256" key="7">
    <source>
        <dbReference type="ARBA" id="ARBA00022989"/>
    </source>
</evidence>
<keyword evidence="6" id="KW-0735">Signal-anchor</keyword>
<evidence type="ECO:0000256" key="4">
    <source>
        <dbReference type="ARBA" id="ARBA00022679"/>
    </source>
</evidence>
<dbReference type="GO" id="GO:0005794">
    <property type="term" value="C:Golgi apparatus"/>
    <property type="evidence" value="ECO:0007669"/>
    <property type="project" value="TreeGrafter"/>
</dbReference>
<keyword evidence="5 10" id="KW-0812">Transmembrane</keyword>
<evidence type="ECO:0000256" key="5">
    <source>
        <dbReference type="ARBA" id="ARBA00022692"/>
    </source>
</evidence>
<dbReference type="Proteomes" id="UP000769528">
    <property type="component" value="Unassembled WGS sequence"/>
</dbReference>
<evidence type="ECO:0000256" key="1">
    <source>
        <dbReference type="ARBA" id="ARBA00004606"/>
    </source>
</evidence>
<dbReference type="GO" id="GO:0000033">
    <property type="term" value="F:alpha-1,3-mannosyltransferase activity"/>
    <property type="evidence" value="ECO:0007669"/>
    <property type="project" value="TreeGrafter"/>
</dbReference>
<evidence type="ECO:0000256" key="9">
    <source>
        <dbReference type="ARBA" id="ARBA00023180"/>
    </source>
</evidence>
<keyword evidence="9" id="KW-0325">Glycoprotein</keyword>
<reference evidence="11" key="1">
    <citation type="journal article" date="2021" name="Open Biol.">
        <title>Shared evolutionary footprints suggest mitochondrial oxidative damage underlies multiple complex I losses in fungi.</title>
        <authorList>
            <person name="Schikora-Tamarit M.A."/>
            <person name="Marcet-Houben M."/>
            <person name="Nosek J."/>
            <person name="Gabaldon T."/>
        </authorList>
    </citation>
    <scope>NUCLEOTIDE SEQUENCE</scope>
    <source>
        <strain evidence="11">CBS6341</strain>
    </source>
</reference>
<comment type="subcellular location">
    <subcellularLocation>
        <location evidence="1">Membrane</location>
        <topology evidence="1">Single-pass type II membrane protein</topology>
    </subcellularLocation>
</comment>